<gene>
    <name evidence="2" type="ORF">Q5H93_01990</name>
</gene>
<organism evidence="2 3">
    <name type="scientific">Hymenobacter aranciens</name>
    <dbReference type="NCBI Taxonomy" id="3063996"/>
    <lineage>
        <taxon>Bacteria</taxon>
        <taxon>Pseudomonadati</taxon>
        <taxon>Bacteroidota</taxon>
        <taxon>Cytophagia</taxon>
        <taxon>Cytophagales</taxon>
        <taxon>Hymenobacteraceae</taxon>
        <taxon>Hymenobacter</taxon>
    </lineage>
</organism>
<proteinExistence type="predicted"/>
<protein>
    <submittedName>
        <fullName evidence="2">DUF4180 domain-containing protein</fullName>
    </submittedName>
</protein>
<evidence type="ECO:0000313" key="2">
    <source>
        <dbReference type="EMBL" id="MDO7873485.1"/>
    </source>
</evidence>
<reference evidence="2" key="1">
    <citation type="submission" date="2023-07" db="EMBL/GenBank/DDBJ databases">
        <authorList>
            <person name="Kim M.K."/>
        </authorList>
    </citation>
    <scope>NUCLEOTIDE SEQUENCE</scope>
    <source>
        <strain evidence="2">ASUV-10-1</strain>
    </source>
</reference>
<accession>A0ABT9B5I5</accession>
<feature type="domain" description="DUF4180" evidence="1">
    <location>
        <begin position="10"/>
        <end position="116"/>
    </location>
</feature>
<dbReference type="Proteomes" id="UP001176429">
    <property type="component" value="Unassembled WGS sequence"/>
</dbReference>
<evidence type="ECO:0000313" key="3">
    <source>
        <dbReference type="Proteomes" id="UP001176429"/>
    </source>
</evidence>
<dbReference type="EMBL" id="JAUQSY010000001">
    <property type="protein sequence ID" value="MDO7873485.1"/>
    <property type="molecule type" value="Genomic_DNA"/>
</dbReference>
<name>A0ABT9B5I5_9BACT</name>
<keyword evidence="3" id="KW-1185">Reference proteome</keyword>
<dbReference type="Pfam" id="PF13788">
    <property type="entry name" value="DUF4180"/>
    <property type="match status" value="1"/>
</dbReference>
<dbReference type="RefSeq" id="WP_305004800.1">
    <property type="nucleotide sequence ID" value="NZ_JAUQSY010000001.1"/>
</dbReference>
<comment type="caution">
    <text evidence="2">The sequence shown here is derived from an EMBL/GenBank/DDBJ whole genome shotgun (WGS) entry which is preliminary data.</text>
</comment>
<dbReference type="InterPro" id="IPR025438">
    <property type="entry name" value="DUF4180"/>
</dbReference>
<sequence length="120" mass="13027">MNFILSDVNHHTLAALPAAGVAIRTPQDALDLLVNAGYQGARGVVLQAAQLAPEFFDLRTGLAGEVLQKFSNYDMRLAIVGDFAGYESKALQDFMRESNRQGRVRFVGSEAEAWAALTRG</sequence>
<evidence type="ECO:0000259" key="1">
    <source>
        <dbReference type="Pfam" id="PF13788"/>
    </source>
</evidence>